<dbReference type="FunCoup" id="A0A1X2HE63">
    <property type="interactions" value="400"/>
</dbReference>
<evidence type="ECO:0000256" key="1">
    <source>
        <dbReference type="ARBA" id="ARBA00001933"/>
    </source>
</evidence>
<evidence type="ECO:0000313" key="9">
    <source>
        <dbReference type="Proteomes" id="UP000242180"/>
    </source>
</evidence>
<accession>A0A1X2HE63</accession>
<dbReference type="GO" id="GO:0006567">
    <property type="term" value="P:L-threonine catabolic process"/>
    <property type="evidence" value="ECO:0007669"/>
    <property type="project" value="TreeGrafter"/>
</dbReference>
<dbReference type="NCBIfam" id="NF041359">
    <property type="entry name" value="GntG_guanitoxin"/>
    <property type="match status" value="1"/>
</dbReference>
<evidence type="ECO:0000256" key="3">
    <source>
        <dbReference type="ARBA" id="ARBA00022898"/>
    </source>
</evidence>
<keyword evidence="8" id="KW-0808">Transferase</keyword>
<feature type="domain" description="Aromatic amino acid beta-eliminating lyase/threonine aldolase" evidence="7">
    <location>
        <begin position="27"/>
        <end position="308"/>
    </location>
</feature>
<dbReference type="OMA" id="GATICRI"/>
<dbReference type="PANTHER" id="PTHR48097">
    <property type="entry name" value="L-THREONINE ALDOLASE-RELATED"/>
    <property type="match status" value="1"/>
</dbReference>
<feature type="modified residue" description="N6-(pyridoxal phosphate)lysine" evidence="5">
    <location>
        <position position="221"/>
    </location>
</feature>
<keyword evidence="3" id="KW-0663">Pyridoxal phosphate</keyword>
<dbReference type="InterPro" id="IPR015421">
    <property type="entry name" value="PyrdxlP-dep_Trfase_major"/>
</dbReference>
<gene>
    <name evidence="8" type="ORF">BCR43DRAFT_489478</name>
</gene>
<dbReference type="GO" id="GO:0008732">
    <property type="term" value="F:L-allo-threonine aldolase activity"/>
    <property type="evidence" value="ECO:0007669"/>
    <property type="project" value="TreeGrafter"/>
</dbReference>
<evidence type="ECO:0000256" key="4">
    <source>
        <dbReference type="ARBA" id="ARBA00023239"/>
    </source>
</evidence>
<evidence type="ECO:0000256" key="6">
    <source>
        <dbReference type="SAM" id="MobiDB-lite"/>
    </source>
</evidence>
<dbReference type="PIRSF" id="PIRSF017617">
    <property type="entry name" value="Thr_aldolase"/>
    <property type="match status" value="1"/>
</dbReference>
<dbReference type="Gene3D" id="3.90.1150.10">
    <property type="entry name" value="Aspartate Aminotransferase, domain 1"/>
    <property type="match status" value="1"/>
</dbReference>
<dbReference type="SUPFAM" id="SSF53383">
    <property type="entry name" value="PLP-dependent transferases"/>
    <property type="match status" value="1"/>
</dbReference>
<comment type="similarity">
    <text evidence="2">Belongs to the threonine aldolase family.</text>
</comment>
<dbReference type="InParanoid" id="A0A1X2HE63"/>
<dbReference type="InterPro" id="IPR001597">
    <property type="entry name" value="ArAA_b-elim_lyase/Thr_aldolase"/>
</dbReference>
<dbReference type="STRING" id="13706.A0A1X2HE63"/>
<protein>
    <submittedName>
        <fullName evidence="8">Pyridoxal phosphate-dependent transferase</fullName>
    </submittedName>
</protein>
<keyword evidence="4" id="KW-0456">Lyase</keyword>
<feature type="region of interest" description="Disordered" evidence="6">
    <location>
        <begin position="360"/>
        <end position="382"/>
    </location>
</feature>
<comment type="caution">
    <text evidence="8">The sequence shown here is derived from an EMBL/GenBank/DDBJ whole genome shotgun (WGS) entry which is preliminary data.</text>
</comment>
<comment type="cofactor">
    <cofactor evidence="1">
        <name>pyridoxal 5'-phosphate</name>
        <dbReference type="ChEBI" id="CHEBI:597326"/>
    </cofactor>
</comment>
<dbReference type="InterPro" id="IPR015422">
    <property type="entry name" value="PyrdxlP-dep_Trfase_small"/>
</dbReference>
<dbReference type="InterPro" id="IPR015424">
    <property type="entry name" value="PyrdxlP-dep_Trfase"/>
</dbReference>
<dbReference type="Gene3D" id="3.40.640.10">
    <property type="entry name" value="Type I PLP-dependent aspartate aminotransferase-like (Major domain)"/>
    <property type="match status" value="1"/>
</dbReference>
<evidence type="ECO:0000256" key="5">
    <source>
        <dbReference type="PIRSR" id="PIRSR017617-1"/>
    </source>
</evidence>
<dbReference type="Proteomes" id="UP000242180">
    <property type="component" value="Unassembled WGS sequence"/>
</dbReference>
<evidence type="ECO:0000259" key="7">
    <source>
        <dbReference type="Pfam" id="PF01212"/>
    </source>
</evidence>
<dbReference type="PANTHER" id="PTHR48097:SF9">
    <property type="entry name" value="L-THREONINE ALDOLASE"/>
    <property type="match status" value="1"/>
</dbReference>
<organism evidence="8 9">
    <name type="scientific">Syncephalastrum racemosum</name>
    <name type="common">Filamentous fungus</name>
    <dbReference type="NCBI Taxonomy" id="13706"/>
    <lineage>
        <taxon>Eukaryota</taxon>
        <taxon>Fungi</taxon>
        <taxon>Fungi incertae sedis</taxon>
        <taxon>Mucoromycota</taxon>
        <taxon>Mucoromycotina</taxon>
        <taxon>Mucoromycetes</taxon>
        <taxon>Mucorales</taxon>
        <taxon>Syncephalastraceae</taxon>
        <taxon>Syncephalastrum</taxon>
    </lineage>
</organism>
<proteinExistence type="inferred from homology"/>
<sequence>MLRRILQRTPLITTRTRTYTTHRRVYDLTSDTVTEPTEAIFDAMRRASRKDDVYNTDASVHALQDHVARLLGHEAALFCASATMTNQLGLRALLTQPPHSVLLDARSHIHQYECGGLAFHSQASTTAVTPTGLHLTADQVQANLIGNDIHNAPTKVIALENTLNGTIMPLDAIRRIKTLADSQGLKMHLDGARLWNASQETGIPMADYGRCFDTISLCVSKGVGAPIGSLLVGSRAIIERARHLRKLLGGGWRQAGPLAAAAHHCIEHVVPTMPDTHRLARRLADGLQSLGLHLVLPCHTNMVFVDLAPLRVSDLADALAPHDILISPDSGTQTRLVLHYQIPDSAVDTLLDVTQDLLKKGPKAKSGESPARHAMPSYGSNL</sequence>
<dbReference type="GO" id="GO:0016740">
    <property type="term" value="F:transferase activity"/>
    <property type="evidence" value="ECO:0007669"/>
    <property type="project" value="UniProtKB-KW"/>
</dbReference>
<keyword evidence="9" id="KW-1185">Reference proteome</keyword>
<dbReference type="GO" id="GO:0005829">
    <property type="term" value="C:cytosol"/>
    <property type="evidence" value="ECO:0007669"/>
    <property type="project" value="TreeGrafter"/>
</dbReference>
<evidence type="ECO:0000256" key="2">
    <source>
        <dbReference type="ARBA" id="ARBA00006966"/>
    </source>
</evidence>
<dbReference type="AlphaFoldDB" id="A0A1X2HE63"/>
<dbReference type="OrthoDB" id="10261951at2759"/>
<dbReference type="EMBL" id="MCGN01000004">
    <property type="protein sequence ID" value="ORY97255.1"/>
    <property type="molecule type" value="Genomic_DNA"/>
</dbReference>
<dbReference type="Pfam" id="PF01212">
    <property type="entry name" value="Beta_elim_lyase"/>
    <property type="match status" value="1"/>
</dbReference>
<reference evidence="8 9" key="1">
    <citation type="submission" date="2016-07" db="EMBL/GenBank/DDBJ databases">
        <title>Pervasive Adenine N6-methylation of Active Genes in Fungi.</title>
        <authorList>
            <consortium name="DOE Joint Genome Institute"/>
            <person name="Mondo S.J."/>
            <person name="Dannebaum R.O."/>
            <person name="Kuo R.C."/>
            <person name="Labutti K."/>
            <person name="Haridas S."/>
            <person name="Kuo A."/>
            <person name="Salamov A."/>
            <person name="Ahrendt S.R."/>
            <person name="Lipzen A."/>
            <person name="Sullivan W."/>
            <person name="Andreopoulos W.B."/>
            <person name="Clum A."/>
            <person name="Lindquist E."/>
            <person name="Daum C."/>
            <person name="Ramamoorthy G.K."/>
            <person name="Gryganskyi A."/>
            <person name="Culley D."/>
            <person name="Magnuson J.K."/>
            <person name="James T.Y."/>
            <person name="O'Malley M.A."/>
            <person name="Stajich J.E."/>
            <person name="Spatafora J.W."/>
            <person name="Visel A."/>
            <person name="Grigoriev I.V."/>
        </authorList>
    </citation>
    <scope>NUCLEOTIDE SEQUENCE [LARGE SCALE GENOMIC DNA]</scope>
    <source>
        <strain evidence="8 9">NRRL 2496</strain>
    </source>
</reference>
<dbReference type="FunFam" id="3.40.640.10:FF:000030">
    <property type="entry name" value="Low-specificity L-threonine aldolase"/>
    <property type="match status" value="1"/>
</dbReference>
<evidence type="ECO:0000313" key="8">
    <source>
        <dbReference type="EMBL" id="ORY97255.1"/>
    </source>
</evidence>
<dbReference type="InterPro" id="IPR023603">
    <property type="entry name" value="Low_specificity_L-TA-like"/>
</dbReference>
<name>A0A1X2HE63_SYNRA</name>
<dbReference type="GO" id="GO:0006545">
    <property type="term" value="P:glycine biosynthetic process"/>
    <property type="evidence" value="ECO:0007669"/>
    <property type="project" value="TreeGrafter"/>
</dbReference>